<proteinExistence type="predicted"/>
<dbReference type="InterPro" id="IPR050237">
    <property type="entry name" value="ATP-dep_AMP-bd_enzyme"/>
</dbReference>
<dbReference type="Pfam" id="PF13193">
    <property type="entry name" value="AMP-binding_C"/>
    <property type="match status" value="1"/>
</dbReference>
<evidence type="ECO:0000259" key="2">
    <source>
        <dbReference type="Pfam" id="PF13193"/>
    </source>
</evidence>
<dbReference type="SUPFAM" id="SSF56801">
    <property type="entry name" value="Acetyl-CoA synthetase-like"/>
    <property type="match status" value="1"/>
</dbReference>
<feature type="domain" description="AMP-dependent synthetase/ligase" evidence="1">
    <location>
        <begin position="9"/>
        <end position="363"/>
    </location>
</feature>
<dbReference type="AlphaFoldDB" id="A0A2A4FT75"/>
<dbReference type="InterPro" id="IPR000873">
    <property type="entry name" value="AMP-dep_synth/lig_dom"/>
</dbReference>
<feature type="domain" description="AMP-binding enzyme C-terminal" evidence="2">
    <location>
        <begin position="413"/>
        <end position="489"/>
    </location>
</feature>
<dbReference type="Proteomes" id="UP000218934">
    <property type="component" value="Unassembled WGS sequence"/>
</dbReference>
<gene>
    <name evidence="3" type="ORF">COO09_15990</name>
</gene>
<dbReference type="Gene3D" id="3.30.300.30">
    <property type="match status" value="1"/>
</dbReference>
<accession>A0A2A4FT75</accession>
<dbReference type="KEGG" id="rdi:CMV14_10090"/>
<comment type="caution">
    <text evidence="3">The sequence shown here is derived from an EMBL/GenBank/DDBJ whole genome shotgun (WGS) entry which is preliminary data.</text>
</comment>
<dbReference type="PANTHER" id="PTHR43767">
    <property type="entry name" value="LONG-CHAIN-FATTY-ACID--COA LIGASE"/>
    <property type="match status" value="1"/>
</dbReference>
<organism evidence="3 4">
    <name type="scientific">Rhizorhabdus dicambivorans</name>
    <dbReference type="NCBI Taxonomy" id="1850238"/>
    <lineage>
        <taxon>Bacteria</taxon>
        <taxon>Pseudomonadati</taxon>
        <taxon>Pseudomonadota</taxon>
        <taxon>Alphaproteobacteria</taxon>
        <taxon>Sphingomonadales</taxon>
        <taxon>Sphingomonadaceae</taxon>
        <taxon>Rhizorhabdus</taxon>
    </lineage>
</organism>
<dbReference type="EMBL" id="NWUF01000016">
    <property type="protein sequence ID" value="PCE41349.1"/>
    <property type="molecule type" value="Genomic_DNA"/>
</dbReference>
<dbReference type="OrthoDB" id="9803968at2"/>
<protein>
    <submittedName>
        <fullName evidence="3">Fatty-acid--CoA ligase</fullName>
    </submittedName>
</protein>
<dbReference type="InterPro" id="IPR045851">
    <property type="entry name" value="AMP-bd_C_sf"/>
</dbReference>
<dbReference type="InterPro" id="IPR020845">
    <property type="entry name" value="AMP-binding_CS"/>
</dbReference>
<dbReference type="Pfam" id="PF00501">
    <property type="entry name" value="AMP-binding"/>
    <property type="match status" value="1"/>
</dbReference>
<evidence type="ECO:0000313" key="3">
    <source>
        <dbReference type="EMBL" id="PCE41349.1"/>
    </source>
</evidence>
<dbReference type="PANTHER" id="PTHR43767:SF1">
    <property type="entry name" value="NONRIBOSOMAL PEPTIDE SYNTHASE PES1 (EUROFUNG)-RELATED"/>
    <property type="match status" value="1"/>
</dbReference>
<name>A0A2A4FT75_9SPHN</name>
<sequence>MQFTQGLHRSSKLYRSRTATVFGDRSRSWGTIQERVARLAGGLASYGVERGDRVAIFDLNSDLYFEAYFAIAWAGCVAVPFNTRWAEAEVTHALTDCMPRIVFLGSAFKSYSEQFARAGVTVIGIDEPIGGSSIEAVIWANDAIEDRCGCGDDVAVIFYTGGTTGKSKGVMLSHNNLILNFFMMQAMHPHATDAVYLHAAPMFHLADAAKIIGITMLGGTHVVLPGFAPAAVIEAIVQHQVSDMMLVPTMIDMLCQALAADPQNMSSIRSLTYGGSPIAEPVLKAALLAFPNARFCQAYGQTELSPCATILEHRDHLGGRLRSAGRMVPGVDLRIVDSKMRTLAIGEIGEVAVRGANVMQGYWGQPELTAQTIVGGWLRTGDAGYLDEDGFLYLVDRVKDMIVSGGENVYSCEVEQALLSHGDVLQCAVFGIPSEQWGEAVHAVVMVRPDATVTPDDLLAHCGPLIANYKRPKSFELRHEPLPLSAVGKILKTELRKPFWQGAERRIG</sequence>
<dbReference type="RefSeq" id="WP_066964824.1">
    <property type="nucleotide sequence ID" value="NZ_CP023449.1"/>
</dbReference>
<dbReference type="GO" id="GO:0016878">
    <property type="term" value="F:acid-thiol ligase activity"/>
    <property type="evidence" value="ECO:0007669"/>
    <property type="project" value="UniProtKB-ARBA"/>
</dbReference>
<evidence type="ECO:0000313" key="4">
    <source>
        <dbReference type="Proteomes" id="UP000218934"/>
    </source>
</evidence>
<dbReference type="InterPro" id="IPR025110">
    <property type="entry name" value="AMP-bd_C"/>
</dbReference>
<keyword evidence="4" id="KW-1185">Reference proteome</keyword>
<dbReference type="InterPro" id="IPR042099">
    <property type="entry name" value="ANL_N_sf"/>
</dbReference>
<dbReference type="PROSITE" id="PS00455">
    <property type="entry name" value="AMP_BINDING"/>
    <property type="match status" value="1"/>
</dbReference>
<dbReference type="Gene3D" id="3.40.50.12780">
    <property type="entry name" value="N-terminal domain of ligase-like"/>
    <property type="match status" value="1"/>
</dbReference>
<reference evidence="3 4" key="1">
    <citation type="submission" date="2017-09" db="EMBL/GenBank/DDBJ databases">
        <title>The Catabolism of 3,6-Dichlorosalicylic acid is Initiated by the Cytochrome P450 Monooxygenase DsmABC in Rhizorhabdus dicambivorans Ndbn-20.</title>
        <authorList>
            <person name="Na L."/>
        </authorList>
    </citation>
    <scope>NUCLEOTIDE SEQUENCE [LARGE SCALE GENOMIC DNA]</scope>
    <source>
        <strain evidence="3 4">Ndbn-20m</strain>
    </source>
</reference>
<dbReference type="CDD" id="cd17631">
    <property type="entry name" value="FACL_FadD13-like"/>
    <property type="match status" value="1"/>
</dbReference>
<keyword evidence="3" id="KW-0436">Ligase</keyword>
<evidence type="ECO:0000259" key="1">
    <source>
        <dbReference type="Pfam" id="PF00501"/>
    </source>
</evidence>